<keyword evidence="3" id="KW-1185">Reference proteome</keyword>
<evidence type="ECO:0000313" key="2">
    <source>
        <dbReference type="EMBL" id="MDR6434634.1"/>
    </source>
</evidence>
<dbReference type="EMBL" id="JAVDQT010000013">
    <property type="protein sequence ID" value="MDR6434634.1"/>
    <property type="molecule type" value="Genomic_DNA"/>
</dbReference>
<feature type="region of interest" description="Disordered" evidence="1">
    <location>
        <begin position="481"/>
        <end position="551"/>
    </location>
</feature>
<gene>
    <name evidence="2" type="ORF">J2782_004387</name>
</gene>
<sequence>MATLNENLAFRQAKEQIILQSADEARDFNSFRKKLAEQGVLIKLVLRERHDVEFGKPTKHRAVSFTDLNDHAGFAGQDIDLSVHLLISKFGEPNQDWYQTPGYYAEWQEQKQLFPELAKVDQEAAAQFSVSNKEYVQLERAQKMLDRPEQVPDEIDQFTYYDTLEKIGADVEGPESDFGVYNVWTKQKSSDLALAKTELDKSINSKTMKRLERGARIGLFKEAREKKDLEHSFKAQQVTSKAYALHEDRKTMIYLASEKKKLDRLLADTKPETPERKFVVEQIALLEMKAGYAKFASEFRSREINAVFKDQGKALNASNVREGWLELKAQAKRDWTEAFSGKAAAARAYREMREDNKLIVAKTLKYAMTSIKPKEPMRFEAWLYQQEMTPHVAAAVNGMQSQRMTAQQRVEDTKTISQPTEISFFWQKKSLSDEKIAMISNEVAEKLYGDKPTEISSKLTEKGREKQQDETSPEVTLLNDDTLNKNTKQQGERIARDATMERVSENTEDRKIIQERKQAEHLVKEQENRSKELKENKSQGKKPVLKLTKPI</sequence>
<organism evidence="2 3">
    <name type="scientific">Brucella pseudogrignonensis</name>
    <dbReference type="NCBI Taxonomy" id="419475"/>
    <lineage>
        <taxon>Bacteria</taxon>
        <taxon>Pseudomonadati</taxon>
        <taxon>Pseudomonadota</taxon>
        <taxon>Alphaproteobacteria</taxon>
        <taxon>Hyphomicrobiales</taxon>
        <taxon>Brucellaceae</taxon>
        <taxon>Brucella/Ochrobactrum group</taxon>
        <taxon>Brucella</taxon>
    </lineage>
</organism>
<comment type="caution">
    <text evidence="2">The sequence shown here is derived from an EMBL/GenBank/DDBJ whole genome shotgun (WGS) entry which is preliminary data.</text>
</comment>
<feature type="compositionally biased region" description="Basic and acidic residues" evidence="1">
    <location>
        <begin position="490"/>
        <end position="538"/>
    </location>
</feature>
<dbReference type="Proteomes" id="UP001184614">
    <property type="component" value="Unassembled WGS sequence"/>
</dbReference>
<protein>
    <submittedName>
        <fullName evidence="2">Uncharacterized protein</fullName>
    </submittedName>
</protein>
<dbReference type="RefSeq" id="WP_310016106.1">
    <property type="nucleotide sequence ID" value="NZ_JAVDQT010000013.1"/>
</dbReference>
<proteinExistence type="predicted"/>
<name>A0ABU1MF24_9HYPH</name>
<reference evidence="2 3" key="1">
    <citation type="submission" date="2023-07" db="EMBL/GenBank/DDBJ databases">
        <title>Sorghum-associated microbial communities from plants grown in Nebraska, USA.</title>
        <authorList>
            <person name="Schachtman D."/>
        </authorList>
    </citation>
    <scope>NUCLEOTIDE SEQUENCE [LARGE SCALE GENOMIC DNA]</scope>
    <source>
        <strain evidence="2 3">DS1730</strain>
    </source>
</reference>
<evidence type="ECO:0000256" key="1">
    <source>
        <dbReference type="SAM" id="MobiDB-lite"/>
    </source>
</evidence>
<accession>A0ABU1MF24</accession>
<evidence type="ECO:0000313" key="3">
    <source>
        <dbReference type="Proteomes" id="UP001184614"/>
    </source>
</evidence>